<dbReference type="AlphaFoldDB" id="A0A2W5BRX1"/>
<keyword evidence="1" id="KW-0812">Transmembrane</keyword>
<sequence>MGTEKSETDIIKSDVAPALLLAAASVGNVLGSCVNWLLGRYLEHFKDRKWFPASPRALERAQETYRRYGRWTLLLSWVPLIGDPITVMAGVMRERLWVFVVLVFVAKTGRYLAVAAITLNLFSANNP</sequence>
<dbReference type="PANTHER" id="PTHR42709:SF4">
    <property type="entry name" value="INNER MEMBRANE PROTEIN YQAA"/>
    <property type="match status" value="1"/>
</dbReference>
<dbReference type="Proteomes" id="UP000249557">
    <property type="component" value="Unassembled WGS sequence"/>
</dbReference>
<organism evidence="3 4">
    <name type="scientific">Micavibrio aeruginosavorus</name>
    <dbReference type="NCBI Taxonomy" id="349221"/>
    <lineage>
        <taxon>Bacteria</taxon>
        <taxon>Pseudomonadati</taxon>
        <taxon>Bdellovibrionota</taxon>
        <taxon>Bdellovibrionia</taxon>
        <taxon>Bdellovibrionales</taxon>
        <taxon>Pseudobdellovibrionaceae</taxon>
        <taxon>Micavibrio</taxon>
    </lineage>
</organism>
<evidence type="ECO:0000256" key="1">
    <source>
        <dbReference type="SAM" id="Phobius"/>
    </source>
</evidence>
<gene>
    <name evidence="3" type="ORF">DI626_08470</name>
</gene>
<keyword evidence="1" id="KW-0472">Membrane</keyword>
<protein>
    <recommendedName>
        <fullName evidence="2">VTT domain-containing protein</fullName>
    </recommendedName>
</protein>
<dbReference type="PROSITE" id="PS51257">
    <property type="entry name" value="PROKAR_LIPOPROTEIN"/>
    <property type="match status" value="1"/>
</dbReference>
<dbReference type="InterPro" id="IPR032816">
    <property type="entry name" value="VTT_dom"/>
</dbReference>
<keyword evidence="1" id="KW-1133">Transmembrane helix</keyword>
<dbReference type="PANTHER" id="PTHR42709">
    <property type="entry name" value="ALKALINE PHOSPHATASE LIKE PROTEIN"/>
    <property type="match status" value="1"/>
</dbReference>
<accession>A0A2W5BRX1</accession>
<proteinExistence type="predicted"/>
<comment type="caution">
    <text evidence="3">The sequence shown here is derived from an EMBL/GenBank/DDBJ whole genome shotgun (WGS) entry which is preliminary data.</text>
</comment>
<evidence type="ECO:0000313" key="3">
    <source>
        <dbReference type="EMBL" id="PZO84218.1"/>
    </source>
</evidence>
<dbReference type="Pfam" id="PF09335">
    <property type="entry name" value="VTT_dom"/>
    <property type="match status" value="1"/>
</dbReference>
<feature type="transmembrane region" description="Helical" evidence="1">
    <location>
        <begin position="15"/>
        <end position="38"/>
    </location>
</feature>
<dbReference type="InterPro" id="IPR051311">
    <property type="entry name" value="DedA_domain"/>
</dbReference>
<evidence type="ECO:0000259" key="2">
    <source>
        <dbReference type="Pfam" id="PF09335"/>
    </source>
</evidence>
<feature type="transmembrane region" description="Helical" evidence="1">
    <location>
        <begin position="97"/>
        <end position="122"/>
    </location>
</feature>
<name>A0A2W5BRX1_9BACT</name>
<dbReference type="EMBL" id="QFNK01000184">
    <property type="protein sequence ID" value="PZO84218.1"/>
    <property type="molecule type" value="Genomic_DNA"/>
</dbReference>
<feature type="domain" description="VTT" evidence="2">
    <location>
        <begin position="20"/>
        <end position="116"/>
    </location>
</feature>
<evidence type="ECO:0000313" key="4">
    <source>
        <dbReference type="Proteomes" id="UP000249557"/>
    </source>
</evidence>
<reference evidence="3 4" key="1">
    <citation type="submission" date="2017-08" db="EMBL/GenBank/DDBJ databases">
        <title>Infants hospitalized years apart are colonized by the same room-sourced microbial strains.</title>
        <authorList>
            <person name="Brooks B."/>
            <person name="Olm M.R."/>
            <person name="Firek B.A."/>
            <person name="Baker R."/>
            <person name="Thomas B.C."/>
            <person name="Morowitz M.J."/>
            <person name="Banfield J.F."/>
        </authorList>
    </citation>
    <scope>NUCLEOTIDE SEQUENCE [LARGE SCALE GENOMIC DNA]</scope>
    <source>
        <strain evidence="3">S2_018_000_R2_104</strain>
    </source>
</reference>